<dbReference type="SMART" id="SM00354">
    <property type="entry name" value="HTH_LACI"/>
    <property type="match status" value="1"/>
</dbReference>
<dbReference type="InterPro" id="IPR000843">
    <property type="entry name" value="HTH_LacI"/>
</dbReference>
<dbReference type="Gene3D" id="3.40.50.2300">
    <property type="match status" value="2"/>
</dbReference>
<dbReference type="Pfam" id="PF13377">
    <property type="entry name" value="Peripla_BP_3"/>
    <property type="match status" value="1"/>
</dbReference>
<proteinExistence type="predicted"/>
<dbReference type="SUPFAM" id="SSF47413">
    <property type="entry name" value="lambda repressor-like DNA-binding domains"/>
    <property type="match status" value="1"/>
</dbReference>
<feature type="domain" description="HTH lacI-type" evidence="4">
    <location>
        <begin position="8"/>
        <end position="62"/>
    </location>
</feature>
<dbReference type="InterPro" id="IPR028082">
    <property type="entry name" value="Peripla_BP_I"/>
</dbReference>
<dbReference type="PROSITE" id="PS00356">
    <property type="entry name" value="HTH_LACI_1"/>
    <property type="match status" value="1"/>
</dbReference>
<evidence type="ECO:0000256" key="1">
    <source>
        <dbReference type="ARBA" id="ARBA00023015"/>
    </source>
</evidence>
<organism evidence="5 6">
    <name type="scientific">Microbacterium murale</name>
    <dbReference type="NCBI Taxonomy" id="1081040"/>
    <lineage>
        <taxon>Bacteria</taxon>
        <taxon>Bacillati</taxon>
        <taxon>Actinomycetota</taxon>
        <taxon>Actinomycetes</taxon>
        <taxon>Micrococcales</taxon>
        <taxon>Microbacteriaceae</taxon>
        <taxon>Microbacterium</taxon>
    </lineage>
</organism>
<dbReference type="PANTHER" id="PTHR30146:SF138">
    <property type="entry name" value="TRANSCRIPTIONAL REGULATORY PROTEIN"/>
    <property type="match status" value="1"/>
</dbReference>
<sequence length="338" mass="35554">MTAHRGSVTIADVARNAGVSPATVSRVMNGRFGGEPDVAERVREAARELAYAPSPLARSLALGRTHAIAFVVPDLANPAFQSVLAGLSKTAALDGYRVLVADSGETPSEEGPLSVEIRRRTDAIVLCAPRMPEEELAALAAQLHPLVLVNRSVPGIAAPSLAIDYRAGIAALAQHLYDLGHRSLAYVYGPERSASNAHRERGLDDFLREHPDVRIERVPAGAGSEDGRAAAPAVRDSGVTAALAFNDLVAIGLIGGLRALGVRVPDDLSVTGFDDIPLAQYVAPALTTASVSHSELGVLAWQRMRALMNGEQPGHNVVFQPRVETRDSTGAAPAVDED</sequence>
<keyword evidence="3" id="KW-0804">Transcription</keyword>
<comment type="caution">
    <text evidence="5">The sequence shown here is derived from an EMBL/GenBank/DDBJ whole genome shotgun (WGS) entry which is preliminary data.</text>
</comment>
<dbReference type="SUPFAM" id="SSF53822">
    <property type="entry name" value="Periplasmic binding protein-like I"/>
    <property type="match status" value="1"/>
</dbReference>
<dbReference type="Gene3D" id="1.10.260.40">
    <property type="entry name" value="lambda repressor-like DNA-binding domains"/>
    <property type="match status" value="1"/>
</dbReference>
<evidence type="ECO:0000313" key="6">
    <source>
        <dbReference type="Proteomes" id="UP001239085"/>
    </source>
</evidence>
<name>A0ABU0PBQ5_9MICO</name>
<accession>A0ABU0PBQ5</accession>
<evidence type="ECO:0000256" key="2">
    <source>
        <dbReference type="ARBA" id="ARBA00023125"/>
    </source>
</evidence>
<dbReference type="PROSITE" id="PS50932">
    <property type="entry name" value="HTH_LACI_2"/>
    <property type="match status" value="1"/>
</dbReference>
<evidence type="ECO:0000313" key="5">
    <source>
        <dbReference type="EMBL" id="MDQ0644759.1"/>
    </source>
</evidence>
<evidence type="ECO:0000259" key="4">
    <source>
        <dbReference type="PROSITE" id="PS50932"/>
    </source>
</evidence>
<reference evidence="5 6" key="1">
    <citation type="submission" date="2023-07" db="EMBL/GenBank/DDBJ databases">
        <title>Comparative genomics of wheat-associated soil bacteria to identify genetic determinants of phenazine resistance.</title>
        <authorList>
            <person name="Mouncey N."/>
        </authorList>
    </citation>
    <scope>NUCLEOTIDE SEQUENCE [LARGE SCALE GENOMIC DNA]</scope>
    <source>
        <strain evidence="5 6">W2I7</strain>
    </source>
</reference>
<keyword evidence="2" id="KW-0238">DNA-binding</keyword>
<gene>
    <name evidence="5" type="ORF">QFZ46_002919</name>
</gene>
<keyword evidence="6" id="KW-1185">Reference proteome</keyword>
<dbReference type="Proteomes" id="UP001239085">
    <property type="component" value="Unassembled WGS sequence"/>
</dbReference>
<dbReference type="RefSeq" id="WP_307362855.1">
    <property type="nucleotide sequence ID" value="NZ_JAUSXK010000001.1"/>
</dbReference>
<dbReference type="PANTHER" id="PTHR30146">
    <property type="entry name" value="LACI-RELATED TRANSCRIPTIONAL REPRESSOR"/>
    <property type="match status" value="1"/>
</dbReference>
<keyword evidence="1" id="KW-0805">Transcription regulation</keyword>
<dbReference type="EMBL" id="JAUSXK010000001">
    <property type="protein sequence ID" value="MDQ0644759.1"/>
    <property type="molecule type" value="Genomic_DNA"/>
</dbReference>
<dbReference type="Pfam" id="PF00356">
    <property type="entry name" value="LacI"/>
    <property type="match status" value="1"/>
</dbReference>
<dbReference type="CDD" id="cd06267">
    <property type="entry name" value="PBP1_LacI_sugar_binding-like"/>
    <property type="match status" value="1"/>
</dbReference>
<protein>
    <submittedName>
        <fullName evidence="5">LacI family transcriptional regulator</fullName>
    </submittedName>
</protein>
<dbReference type="InterPro" id="IPR010982">
    <property type="entry name" value="Lambda_DNA-bd_dom_sf"/>
</dbReference>
<evidence type="ECO:0000256" key="3">
    <source>
        <dbReference type="ARBA" id="ARBA00023163"/>
    </source>
</evidence>
<dbReference type="CDD" id="cd01392">
    <property type="entry name" value="HTH_LacI"/>
    <property type="match status" value="1"/>
</dbReference>
<dbReference type="PRINTS" id="PR00036">
    <property type="entry name" value="HTHLACI"/>
</dbReference>
<dbReference type="InterPro" id="IPR046335">
    <property type="entry name" value="LacI/GalR-like_sensor"/>
</dbReference>